<evidence type="ECO:0000256" key="3">
    <source>
        <dbReference type="ARBA" id="ARBA00022833"/>
    </source>
</evidence>
<dbReference type="InterPro" id="IPR000433">
    <property type="entry name" value="Znf_ZZ"/>
</dbReference>
<keyword evidence="3" id="KW-0862">Zinc</keyword>
<evidence type="ECO:0000313" key="7">
    <source>
        <dbReference type="EMBL" id="KEH22897.1"/>
    </source>
</evidence>
<dbReference type="EMBL" id="CM001223">
    <property type="protein sequence ID" value="KEH22897.1"/>
    <property type="molecule type" value="Genomic_DNA"/>
</dbReference>
<dbReference type="HOGENOM" id="CLU_1920230_0_0_1"/>
<evidence type="ECO:0000259" key="6">
    <source>
        <dbReference type="PROSITE" id="PS50135"/>
    </source>
</evidence>
<proteinExistence type="predicted"/>
<dbReference type="CDD" id="cd02335">
    <property type="entry name" value="ZZ_ADA2"/>
    <property type="match status" value="1"/>
</dbReference>
<dbReference type="PROSITE" id="PS50135">
    <property type="entry name" value="ZF_ZZ_2"/>
    <property type="match status" value="1"/>
</dbReference>
<keyword evidence="2 4" id="KW-0863">Zinc-finger</keyword>
<name>A0A072TZR3_MEDTR</name>
<evidence type="ECO:0000256" key="5">
    <source>
        <dbReference type="SAM" id="MobiDB-lite"/>
    </source>
</evidence>
<dbReference type="InterPro" id="IPR043145">
    <property type="entry name" value="Znf_ZZ_sf"/>
</dbReference>
<dbReference type="Pfam" id="PF25299">
    <property type="entry name" value="ZZ_ADA2"/>
    <property type="match status" value="1"/>
</dbReference>
<dbReference type="PANTHER" id="PTHR12374">
    <property type="entry name" value="TRANSCRIPTIONAL ADAPTOR 2 ADA2 -RELATED"/>
    <property type="match status" value="1"/>
</dbReference>
<reference evidence="7 9" key="1">
    <citation type="journal article" date="2011" name="Nature">
        <title>The Medicago genome provides insight into the evolution of rhizobial symbioses.</title>
        <authorList>
            <person name="Young N.D."/>
            <person name="Debelle F."/>
            <person name="Oldroyd G.E."/>
            <person name="Geurts R."/>
            <person name="Cannon S.B."/>
            <person name="Udvardi M.K."/>
            <person name="Benedito V.A."/>
            <person name="Mayer K.F."/>
            <person name="Gouzy J."/>
            <person name="Schoof H."/>
            <person name="Van de Peer Y."/>
            <person name="Proost S."/>
            <person name="Cook D.R."/>
            <person name="Meyers B.C."/>
            <person name="Spannagl M."/>
            <person name="Cheung F."/>
            <person name="De Mita S."/>
            <person name="Krishnakumar V."/>
            <person name="Gundlach H."/>
            <person name="Zhou S."/>
            <person name="Mudge J."/>
            <person name="Bharti A.K."/>
            <person name="Murray J.D."/>
            <person name="Naoumkina M.A."/>
            <person name="Rosen B."/>
            <person name="Silverstein K.A."/>
            <person name="Tang H."/>
            <person name="Rombauts S."/>
            <person name="Zhao P.X."/>
            <person name="Zhou P."/>
            <person name="Barbe V."/>
            <person name="Bardou P."/>
            <person name="Bechner M."/>
            <person name="Bellec A."/>
            <person name="Berger A."/>
            <person name="Berges H."/>
            <person name="Bidwell S."/>
            <person name="Bisseling T."/>
            <person name="Choisne N."/>
            <person name="Couloux A."/>
            <person name="Denny R."/>
            <person name="Deshpande S."/>
            <person name="Dai X."/>
            <person name="Doyle J.J."/>
            <person name="Dudez A.M."/>
            <person name="Farmer A.D."/>
            <person name="Fouteau S."/>
            <person name="Franken C."/>
            <person name="Gibelin C."/>
            <person name="Gish J."/>
            <person name="Goldstein S."/>
            <person name="Gonzalez A.J."/>
            <person name="Green P.J."/>
            <person name="Hallab A."/>
            <person name="Hartog M."/>
            <person name="Hua A."/>
            <person name="Humphray S.J."/>
            <person name="Jeong D.H."/>
            <person name="Jing Y."/>
            <person name="Jocker A."/>
            <person name="Kenton S.M."/>
            <person name="Kim D.J."/>
            <person name="Klee K."/>
            <person name="Lai H."/>
            <person name="Lang C."/>
            <person name="Lin S."/>
            <person name="Macmil S.L."/>
            <person name="Magdelenat G."/>
            <person name="Matthews L."/>
            <person name="McCorrison J."/>
            <person name="Monaghan E.L."/>
            <person name="Mun J.H."/>
            <person name="Najar F.Z."/>
            <person name="Nicholson C."/>
            <person name="Noirot C."/>
            <person name="O'Bleness M."/>
            <person name="Paule C.R."/>
            <person name="Poulain J."/>
            <person name="Prion F."/>
            <person name="Qin B."/>
            <person name="Qu C."/>
            <person name="Retzel E.F."/>
            <person name="Riddle C."/>
            <person name="Sallet E."/>
            <person name="Samain S."/>
            <person name="Samson N."/>
            <person name="Sanders I."/>
            <person name="Saurat O."/>
            <person name="Scarpelli C."/>
            <person name="Schiex T."/>
            <person name="Segurens B."/>
            <person name="Severin A.J."/>
            <person name="Sherrier D.J."/>
            <person name="Shi R."/>
            <person name="Sims S."/>
            <person name="Singer S.R."/>
            <person name="Sinharoy S."/>
            <person name="Sterck L."/>
            <person name="Viollet A."/>
            <person name="Wang B.B."/>
            <person name="Wang K."/>
            <person name="Wang M."/>
            <person name="Wang X."/>
            <person name="Warfsmann J."/>
            <person name="Weissenbach J."/>
            <person name="White D.D."/>
            <person name="White J.D."/>
            <person name="Wiley G.B."/>
            <person name="Wincker P."/>
            <person name="Xing Y."/>
            <person name="Yang L."/>
            <person name="Yao Z."/>
            <person name="Ying F."/>
            <person name="Zhai J."/>
            <person name="Zhou L."/>
            <person name="Zuber A."/>
            <person name="Denarie J."/>
            <person name="Dixon R.A."/>
            <person name="May G.D."/>
            <person name="Schwartz D.C."/>
            <person name="Rogers J."/>
            <person name="Quetier F."/>
            <person name="Town C.D."/>
            <person name="Roe B.A."/>
        </authorList>
    </citation>
    <scope>NUCLEOTIDE SEQUENCE [LARGE SCALE GENOMIC DNA]</scope>
    <source>
        <strain evidence="7">A17</strain>
        <strain evidence="8 9">cv. Jemalong A17</strain>
    </source>
</reference>
<gene>
    <name evidence="7" type="ordered locus">MTR_7g062030</name>
</gene>
<dbReference type="AlphaFoldDB" id="A0A072TZR3"/>
<evidence type="ECO:0000256" key="2">
    <source>
        <dbReference type="ARBA" id="ARBA00022771"/>
    </source>
</evidence>
<sequence>MDLTLNASYNRLRDFTLVLNLTPTQKHELEKIRKKKNAASGDNSESGAAGQGAGEAKRALYHCNYCNKDLARQIRIKCVVCPDFDLCVECFSVGTEVTPHKSNHAYRVMIAFVSMIAFVGCQLSSNRKALNT</sequence>
<feature type="region of interest" description="Disordered" evidence="5">
    <location>
        <begin position="32"/>
        <end position="54"/>
    </location>
</feature>
<dbReference type="FunFam" id="3.30.60.90:FF:000013">
    <property type="entry name" value="Transcriptional adapter"/>
    <property type="match status" value="1"/>
</dbReference>
<dbReference type="PANTHER" id="PTHR12374:SF20">
    <property type="entry name" value="TRANSCRIPTIONAL ADAPTER 2-ALPHA"/>
    <property type="match status" value="1"/>
</dbReference>
<dbReference type="GO" id="GO:0008270">
    <property type="term" value="F:zinc ion binding"/>
    <property type="evidence" value="ECO:0007669"/>
    <property type="project" value="UniProtKB-KW"/>
</dbReference>
<dbReference type="EnsemblPlants" id="KEH22897">
    <property type="protein sequence ID" value="KEH22897"/>
    <property type="gene ID" value="MTR_7g062030"/>
</dbReference>
<keyword evidence="9" id="KW-1185">Reference proteome</keyword>
<keyword evidence="1" id="KW-0479">Metal-binding</keyword>
<reference evidence="7 9" key="2">
    <citation type="journal article" date="2014" name="BMC Genomics">
        <title>An improved genome release (version Mt4.0) for the model legume Medicago truncatula.</title>
        <authorList>
            <person name="Tang H."/>
            <person name="Krishnakumar V."/>
            <person name="Bidwell S."/>
            <person name="Rosen B."/>
            <person name="Chan A."/>
            <person name="Zhou S."/>
            <person name="Gentzbittel L."/>
            <person name="Childs K.L."/>
            <person name="Yandell M."/>
            <person name="Gundlach H."/>
            <person name="Mayer K.F."/>
            <person name="Schwartz D.C."/>
            <person name="Town C.D."/>
        </authorList>
    </citation>
    <scope>GENOME REANNOTATION</scope>
    <source>
        <strain evidence="7">A17</strain>
        <strain evidence="8 9">cv. Jemalong A17</strain>
    </source>
</reference>
<dbReference type="SUPFAM" id="SSF57850">
    <property type="entry name" value="RING/U-box"/>
    <property type="match status" value="1"/>
</dbReference>
<dbReference type="InterPro" id="IPR041983">
    <property type="entry name" value="ADA2-like_ZZ"/>
</dbReference>
<evidence type="ECO:0000256" key="1">
    <source>
        <dbReference type="ARBA" id="ARBA00022723"/>
    </source>
</evidence>
<dbReference type="Proteomes" id="UP000002051">
    <property type="component" value="Unassembled WGS sequence"/>
</dbReference>
<dbReference type="Gene3D" id="3.30.60.90">
    <property type="match status" value="1"/>
</dbReference>
<evidence type="ECO:0000256" key="4">
    <source>
        <dbReference type="PROSITE-ProRule" id="PRU00228"/>
    </source>
</evidence>
<protein>
    <submittedName>
        <fullName evidence="7">Zinc finger, ZZ type protein</fullName>
    </submittedName>
</protein>
<accession>A0A072TZR3</accession>
<evidence type="ECO:0000313" key="9">
    <source>
        <dbReference type="Proteomes" id="UP000002051"/>
    </source>
</evidence>
<feature type="domain" description="ZZ-type" evidence="6">
    <location>
        <begin position="58"/>
        <end position="114"/>
    </location>
</feature>
<dbReference type="PROSITE" id="PS01357">
    <property type="entry name" value="ZF_ZZ_1"/>
    <property type="match status" value="1"/>
</dbReference>
<dbReference type="SMART" id="SM00291">
    <property type="entry name" value="ZnF_ZZ"/>
    <property type="match status" value="1"/>
</dbReference>
<evidence type="ECO:0000313" key="8">
    <source>
        <dbReference type="EnsemblPlants" id="KEH22897"/>
    </source>
</evidence>
<dbReference type="STRING" id="3880.A0A072TZR3"/>
<organism evidence="7 9">
    <name type="scientific">Medicago truncatula</name>
    <name type="common">Barrel medic</name>
    <name type="synonym">Medicago tribuloides</name>
    <dbReference type="NCBI Taxonomy" id="3880"/>
    <lineage>
        <taxon>Eukaryota</taxon>
        <taxon>Viridiplantae</taxon>
        <taxon>Streptophyta</taxon>
        <taxon>Embryophyta</taxon>
        <taxon>Tracheophyta</taxon>
        <taxon>Spermatophyta</taxon>
        <taxon>Magnoliopsida</taxon>
        <taxon>eudicotyledons</taxon>
        <taxon>Gunneridae</taxon>
        <taxon>Pentapetalae</taxon>
        <taxon>rosids</taxon>
        <taxon>fabids</taxon>
        <taxon>Fabales</taxon>
        <taxon>Fabaceae</taxon>
        <taxon>Papilionoideae</taxon>
        <taxon>50 kb inversion clade</taxon>
        <taxon>NPAAA clade</taxon>
        <taxon>Hologalegina</taxon>
        <taxon>IRL clade</taxon>
        <taxon>Trifolieae</taxon>
        <taxon>Medicago</taxon>
    </lineage>
</organism>
<reference evidence="8" key="3">
    <citation type="submission" date="2015-04" db="UniProtKB">
        <authorList>
            <consortium name="EnsemblPlants"/>
        </authorList>
    </citation>
    <scope>IDENTIFICATION</scope>
    <source>
        <strain evidence="8">cv. Jemalong A17</strain>
    </source>
</reference>